<keyword evidence="2" id="KW-1185">Reference proteome</keyword>
<dbReference type="EMBL" id="AWWV01015771">
    <property type="protein sequence ID" value="OMO51546.1"/>
    <property type="molecule type" value="Genomic_DNA"/>
</dbReference>
<dbReference type="AlphaFoldDB" id="A0A1R3G0E8"/>
<protein>
    <submittedName>
        <fullName evidence="1">Uncharacterized protein</fullName>
    </submittedName>
</protein>
<reference evidence="1 2" key="1">
    <citation type="submission" date="2013-09" db="EMBL/GenBank/DDBJ databases">
        <title>Corchorus capsularis genome sequencing.</title>
        <authorList>
            <person name="Alam M."/>
            <person name="Haque M.S."/>
            <person name="Islam M.S."/>
            <person name="Emdad E.M."/>
            <person name="Islam M.M."/>
            <person name="Ahmed B."/>
            <person name="Halim A."/>
            <person name="Hossen Q.M.M."/>
            <person name="Hossain M.Z."/>
            <person name="Ahmed R."/>
            <person name="Khan M.M."/>
            <person name="Islam R."/>
            <person name="Rashid M.M."/>
            <person name="Khan S.A."/>
            <person name="Rahman M.S."/>
            <person name="Alam M."/>
        </authorList>
    </citation>
    <scope>NUCLEOTIDE SEQUENCE [LARGE SCALE GENOMIC DNA]</scope>
    <source>
        <strain evidence="2">cv. CVL-1</strain>
        <tissue evidence="1">Whole seedling</tissue>
    </source>
</reference>
<evidence type="ECO:0000313" key="2">
    <source>
        <dbReference type="Proteomes" id="UP000188268"/>
    </source>
</evidence>
<sequence length="24" mass="2654">MGKCDLGRFKADFKGIKVELRANG</sequence>
<gene>
    <name evidence="1" type="ORF">CCACVL1_29722</name>
</gene>
<comment type="caution">
    <text evidence="1">The sequence shown here is derived from an EMBL/GenBank/DDBJ whole genome shotgun (WGS) entry which is preliminary data.</text>
</comment>
<organism evidence="1 2">
    <name type="scientific">Corchorus capsularis</name>
    <name type="common">Jute</name>
    <dbReference type="NCBI Taxonomy" id="210143"/>
    <lineage>
        <taxon>Eukaryota</taxon>
        <taxon>Viridiplantae</taxon>
        <taxon>Streptophyta</taxon>
        <taxon>Embryophyta</taxon>
        <taxon>Tracheophyta</taxon>
        <taxon>Spermatophyta</taxon>
        <taxon>Magnoliopsida</taxon>
        <taxon>eudicotyledons</taxon>
        <taxon>Gunneridae</taxon>
        <taxon>Pentapetalae</taxon>
        <taxon>rosids</taxon>
        <taxon>malvids</taxon>
        <taxon>Malvales</taxon>
        <taxon>Malvaceae</taxon>
        <taxon>Grewioideae</taxon>
        <taxon>Apeibeae</taxon>
        <taxon>Corchorus</taxon>
    </lineage>
</organism>
<dbReference type="Proteomes" id="UP000188268">
    <property type="component" value="Unassembled WGS sequence"/>
</dbReference>
<dbReference type="Gramene" id="OMO51546">
    <property type="protein sequence ID" value="OMO51546"/>
    <property type="gene ID" value="CCACVL1_29722"/>
</dbReference>
<evidence type="ECO:0000313" key="1">
    <source>
        <dbReference type="EMBL" id="OMO51546.1"/>
    </source>
</evidence>
<name>A0A1R3G0E8_COCAP</name>
<accession>A0A1R3G0E8</accession>
<proteinExistence type="predicted"/>